<dbReference type="EMBL" id="JBHSWH010000001">
    <property type="protein sequence ID" value="MFC6705721.1"/>
    <property type="molecule type" value="Genomic_DNA"/>
</dbReference>
<dbReference type="GO" id="GO:0008899">
    <property type="term" value="F:homoserine O-succinyltransferase activity"/>
    <property type="evidence" value="ECO:0007669"/>
    <property type="project" value="UniProtKB-EC"/>
</dbReference>
<keyword evidence="1" id="KW-0028">Amino-acid biosynthesis</keyword>
<dbReference type="InterPro" id="IPR033752">
    <property type="entry name" value="MetA_family"/>
</dbReference>
<evidence type="ECO:0000256" key="1">
    <source>
        <dbReference type="ARBA" id="ARBA00022605"/>
    </source>
</evidence>
<protein>
    <submittedName>
        <fullName evidence="5">Homoserine O-succinyltransferase</fullName>
        <ecNumber evidence="5">2.3.1.46</ecNumber>
    </submittedName>
</protein>
<proteinExistence type="predicted"/>
<sequence length="136" mass="15218">MTTLTALAPTSERRVPSSHEDASFHQDPSSPAPPATRPLQVAFVNNMPDAAFCTTERQFCRLLQCTGTDILMRPYVLPSIPRKPVLSNYIQEHYSNLDELWDSAPDALIVTGANPHTSMLSEERYWRDLCGVLSWG</sequence>
<dbReference type="InterPro" id="IPR029062">
    <property type="entry name" value="Class_I_gatase-like"/>
</dbReference>
<evidence type="ECO:0000313" key="5">
    <source>
        <dbReference type="EMBL" id="MFC6705721.1"/>
    </source>
</evidence>
<dbReference type="Gene3D" id="3.40.50.880">
    <property type="match status" value="1"/>
</dbReference>
<dbReference type="Proteomes" id="UP001596298">
    <property type="component" value="Unassembled WGS sequence"/>
</dbReference>
<accession>A0ABW2AG00</accession>
<dbReference type="RefSeq" id="WP_382401108.1">
    <property type="nucleotide sequence ID" value="NZ_JBHSWH010000001.1"/>
</dbReference>
<evidence type="ECO:0000313" key="6">
    <source>
        <dbReference type="Proteomes" id="UP001596298"/>
    </source>
</evidence>
<dbReference type="PANTHER" id="PTHR20919:SF0">
    <property type="entry name" value="HOMOSERINE O-SUCCINYLTRANSFERASE"/>
    <property type="match status" value="1"/>
</dbReference>
<feature type="region of interest" description="Disordered" evidence="4">
    <location>
        <begin position="1"/>
        <end position="37"/>
    </location>
</feature>
<evidence type="ECO:0000256" key="3">
    <source>
        <dbReference type="ARBA" id="ARBA00023315"/>
    </source>
</evidence>
<keyword evidence="2 5" id="KW-0808">Transferase</keyword>
<comment type="caution">
    <text evidence="5">The sequence shown here is derived from an EMBL/GenBank/DDBJ whole genome shotgun (WGS) entry which is preliminary data.</text>
</comment>
<dbReference type="SUPFAM" id="SSF52317">
    <property type="entry name" value="Class I glutamine amidotransferase-like"/>
    <property type="match status" value="1"/>
</dbReference>
<dbReference type="EC" id="2.3.1.46" evidence="5"/>
<gene>
    <name evidence="5" type="ORF">ACFQDH_10695</name>
</gene>
<evidence type="ECO:0000256" key="2">
    <source>
        <dbReference type="ARBA" id="ARBA00022679"/>
    </source>
</evidence>
<dbReference type="Pfam" id="PF04204">
    <property type="entry name" value="HTS"/>
    <property type="match status" value="1"/>
</dbReference>
<evidence type="ECO:0000256" key="4">
    <source>
        <dbReference type="SAM" id="MobiDB-lite"/>
    </source>
</evidence>
<organism evidence="5 6">
    <name type="scientific">Flexivirga alba</name>
    <dbReference type="NCBI Taxonomy" id="702742"/>
    <lineage>
        <taxon>Bacteria</taxon>
        <taxon>Bacillati</taxon>
        <taxon>Actinomycetota</taxon>
        <taxon>Actinomycetes</taxon>
        <taxon>Micrococcales</taxon>
        <taxon>Dermacoccaceae</taxon>
        <taxon>Flexivirga</taxon>
    </lineage>
</organism>
<feature type="compositionally biased region" description="Basic and acidic residues" evidence="4">
    <location>
        <begin position="11"/>
        <end position="24"/>
    </location>
</feature>
<keyword evidence="3 5" id="KW-0012">Acyltransferase</keyword>
<reference evidence="6" key="1">
    <citation type="journal article" date="2019" name="Int. J. Syst. Evol. Microbiol.">
        <title>The Global Catalogue of Microorganisms (GCM) 10K type strain sequencing project: providing services to taxonomists for standard genome sequencing and annotation.</title>
        <authorList>
            <consortium name="The Broad Institute Genomics Platform"/>
            <consortium name="The Broad Institute Genome Sequencing Center for Infectious Disease"/>
            <person name="Wu L."/>
            <person name="Ma J."/>
        </authorList>
    </citation>
    <scope>NUCLEOTIDE SEQUENCE [LARGE SCALE GENOMIC DNA]</scope>
    <source>
        <strain evidence="6">CCUG 58127</strain>
    </source>
</reference>
<dbReference type="PANTHER" id="PTHR20919">
    <property type="entry name" value="HOMOSERINE O-SUCCINYLTRANSFERASE"/>
    <property type="match status" value="1"/>
</dbReference>
<name>A0ABW2AG00_9MICO</name>
<keyword evidence="6" id="KW-1185">Reference proteome</keyword>